<protein>
    <recommendedName>
        <fullName evidence="1">MAGE domain-containing protein</fullName>
    </recommendedName>
</protein>
<dbReference type="Gene3D" id="1.10.10.1210">
    <property type="entry name" value="MAGE homology domain, winged helix WH2 motif"/>
    <property type="match status" value="1"/>
</dbReference>
<dbReference type="SMART" id="SM01373">
    <property type="entry name" value="MAGE"/>
    <property type="match status" value="1"/>
</dbReference>
<organism evidence="2 3">
    <name type="scientific">Bos mutus</name>
    <name type="common">wild yak</name>
    <dbReference type="NCBI Taxonomy" id="72004"/>
    <lineage>
        <taxon>Eukaryota</taxon>
        <taxon>Metazoa</taxon>
        <taxon>Chordata</taxon>
        <taxon>Craniata</taxon>
        <taxon>Vertebrata</taxon>
        <taxon>Euteleostomi</taxon>
        <taxon>Mammalia</taxon>
        <taxon>Eutheria</taxon>
        <taxon>Laurasiatheria</taxon>
        <taxon>Artiodactyla</taxon>
        <taxon>Ruminantia</taxon>
        <taxon>Pecora</taxon>
        <taxon>Bovidae</taxon>
        <taxon>Bovinae</taxon>
        <taxon>Bos</taxon>
    </lineage>
</organism>
<dbReference type="PANTHER" id="PTHR11736">
    <property type="entry name" value="MELANOMA-ASSOCIATED ANTIGEN MAGE ANTIGEN"/>
    <property type="match status" value="1"/>
</dbReference>
<evidence type="ECO:0000313" key="3">
    <source>
        <dbReference type="Proteomes" id="UP000011080"/>
    </source>
</evidence>
<sequence>MTELSKPEEDLQDPGEAQGLEEVQLLGAEVGEAASASASSPAVSCSALPQEALNEMVANLMKFLLLKYRAKEMTSQAEMLKKVLRDNQEHFLEVFSQASESLQLVFGVEVREVDPREHIYIMVPTLGLTCDAMQSSGQSMLKASLLVLVLSLKRKSGEHSANEDVCQEGALCFGEPRELLTQVWVYEGYLEYWQVSDKDPACFEFLCGHQACTETSNKEKFTEYLLRVNRRAFRSFPLPSAEAVREEEEGS</sequence>
<name>L8HN93_9CETA</name>
<accession>L8HN93</accession>
<dbReference type="PROSITE" id="PS50838">
    <property type="entry name" value="MAGE"/>
    <property type="match status" value="1"/>
</dbReference>
<dbReference type="GO" id="GO:0005634">
    <property type="term" value="C:nucleus"/>
    <property type="evidence" value="ECO:0007669"/>
    <property type="project" value="TreeGrafter"/>
</dbReference>
<gene>
    <name evidence="2" type="ORF">M91_05426</name>
</gene>
<dbReference type="InterPro" id="IPR041899">
    <property type="entry name" value="MAGE_WH2"/>
</dbReference>
<dbReference type="Proteomes" id="UP000011080">
    <property type="component" value="Unassembled WGS sequence"/>
</dbReference>
<dbReference type="GO" id="GO:0000122">
    <property type="term" value="P:negative regulation of transcription by RNA polymerase II"/>
    <property type="evidence" value="ECO:0007669"/>
    <property type="project" value="TreeGrafter"/>
</dbReference>
<dbReference type="Gene3D" id="1.10.10.1200">
    <property type="entry name" value="MAGE homology domain, winged helix WH1 motif"/>
    <property type="match status" value="1"/>
</dbReference>
<proteinExistence type="predicted"/>
<evidence type="ECO:0000313" key="2">
    <source>
        <dbReference type="EMBL" id="ELR45343.1"/>
    </source>
</evidence>
<dbReference type="EMBL" id="JH884277">
    <property type="protein sequence ID" value="ELR45343.1"/>
    <property type="molecule type" value="Genomic_DNA"/>
</dbReference>
<dbReference type="InterPro" id="IPR037445">
    <property type="entry name" value="MAGE"/>
</dbReference>
<dbReference type="InterPro" id="IPR041898">
    <property type="entry name" value="MAGE_WH1"/>
</dbReference>
<reference evidence="2 3" key="1">
    <citation type="journal article" date="2012" name="Nat. Genet.">
        <title>The yak genome and adaptation to life at high altitude.</title>
        <authorList>
            <person name="Qiu Q."/>
            <person name="Zhang G."/>
            <person name="Ma T."/>
            <person name="Qian W."/>
            <person name="Wang J."/>
            <person name="Ye Z."/>
            <person name="Cao C."/>
            <person name="Hu Q."/>
            <person name="Kim J."/>
            <person name="Larkin D.M."/>
            <person name="Auvil L."/>
            <person name="Capitanu B."/>
            <person name="Ma J."/>
            <person name="Lewin H.A."/>
            <person name="Qian X."/>
            <person name="Lang Y."/>
            <person name="Zhou R."/>
            <person name="Wang L."/>
            <person name="Wang K."/>
            <person name="Xia J."/>
            <person name="Liao S."/>
            <person name="Pan S."/>
            <person name="Lu X."/>
            <person name="Hou H."/>
            <person name="Wang Y."/>
            <person name="Zang X."/>
            <person name="Yin Y."/>
            <person name="Ma H."/>
            <person name="Zhang J."/>
            <person name="Wang Z."/>
            <person name="Zhang Y."/>
            <person name="Zhang D."/>
            <person name="Yonezawa T."/>
            <person name="Hasegawa M."/>
            <person name="Zhong Y."/>
            <person name="Liu W."/>
            <person name="Zhang Y."/>
            <person name="Huang Z."/>
            <person name="Zhang S."/>
            <person name="Long R."/>
            <person name="Yang H."/>
            <person name="Wang J."/>
            <person name="Lenstra J.A."/>
            <person name="Cooper D.N."/>
            <person name="Wu Y."/>
            <person name="Wang J."/>
            <person name="Shi P."/>
            <person name="Wang J."/>
            <person name="Liu J."/>
        </authorList>
    </citation>
    <scope>NUCLEOTIDE SEQUENCE [LARGE SCALE GENOMIC DNA]</scope>
    <source>
        <strain evidence="3">yakQH1</strain>
    </source>
</reference>
<dbReference type="PANTHER" id="PTHR11736:SF81">
    <property type="entry name" value="MAGE DOMAIN-CONTAINING PROTEIN"/>
    <property type="match status" value="1"/>
</dbReference>
<dbReference type="Pfam" id="PF01454">
    <property type="entry name" value="MAGE"/>
    <property type="match status" value="1"/>
</dbReference>
<dbReference type="AlphaFoldDB" id="L8HN93"/>
<dbReference type="InterPro" id="IPR002190">
    <property type="entry name" value="MHD_dom"/>
</dbReference>
<feature type="domain" description="MAGE" evidence="1">
    <location>
        <begin position="53"/>
        <end position="243"/>
    </location>
</feature>
<evidence type="ECO:0000259" key="1">
    <source>
        <dbReference type="PROSITE" id="PS50838"/>
    </source>
</evidence>
<dbReference type="FunFam" id="1.10.10.1200:FF:000007">
    <property type="entry name" value="Melanoma-associated antigen C2"/>
    <property type="match status" value="1"/>
</dbReference>